<accession>A0A557RKN7</accession>
<dbReference type="PANTHER" id="PTHR37422">
    <property type="entry name" value="TEICHURONIC ACID BIOSYNTHESIS PROTEIN TUAE"/>
    <property type="match status" value="1"/>
</dbReference>
<feature type="transmembrane region" description="Helical" evidence="5">
    <location>
        <begin position="423"/>
        <end position="442"/>
    </location>
</feature>
<dbReference type="InterPro" id="IPR007016">
    <property type="entry name" value="O-antigen_ligase-rel_domated"/>
</dbReference>
<evidence type="ECO:0000256" key="2">
    <source>
        <dbReference type="ARBA" id="ARBA00022692"/>
    </source>
</evidence>
<dbReference type="Proteomes" id="UP000316688">
    <property type="component" value="Unassembled WGS sequence"/>
</dbReference>
<keyword evidence="3 5" id="KW-1133">Transmembrane helix</keyword>
<dbReference type="InterPro" id="IPR051533">
    <property type="entry name" value="WaaL-like"/>
</dbReference>
<comment type="caution">
    <text evidence="7">The sequence shown here is derived from an EMBL/GenBank/DDBJ whole genome shotgun (WGS) entry which is preliminary data.</text>
</comment>
<dbReference type="EMBL" id="VMKP01000002">
    <property type="protein sequence ID" value="TVO65665.1"/>
    <property type="molecule type" value="Genomic_DNA"/>
</dbReference>
<dbReference type="Pfam" id="PF04932">
    <property type="entry name" value="Wzy_C"/>
    <property type="match status" value="1"/>
</dbReference>
<feature type="transmembrane region" description="Helical" evidence="5">
    <location>
        <begin position="62"/>
        <end position="83"/>
    </location>
</feature>
<feature type="domain" description="O-antigen ligase-related" evidence="6">
    <location>
        <begin position="210"/>
        <end position="372"/>
    </location>
</feature>
<keyword evidence="8" id="KW-1185">Reference proteome</keyword>
<dbReference type="RefSeq" id="WP_144347865.1">
    <property type="nucleotide sequence ID" value="NZ_VMKP01000002.1"/>
</dbReference>
<sequence>MTLERAVIAGVLALLVWLPLPLASNRPWSAALLVMAVGGLLLLWGLQVLRDRSPRRWRGLRAGGVGLALLIAAQAWVAVQIATGLTRDSGASVEYLALGLAYTGLFALLVGVFTTRKRLNWLLGVLVVSGTLQAFYGALMVLTDLQWLQIGPDSGGVVSGTFVNRNHLAGYLEMTLACGIGLMLALREDRDFRWHHLAELLIGPKARIRLALIIMVIALVMSHSRMGNTAFFSSLIVMGGLFTLVTPTHRTRNALILVSVLVIDVLVISQWFGLEELQQRLADTRFEDEVALVEQADGATREVVVRRENVDRDDVAVYAWPQLLERPWQGYGAGSFETTFQRFPGRDVTGLFDHAHNDFLQFAIEYGGVGVLPLAGFVVFAFYRALTPVWQRRSLYRSGVGVGAAMGILALMIHSAADFNLQIPANAATFVTLCAIAVLANAHHRGNRRRARVAGDDGSA</sequence>
<feature type="transmembrane region" description="Helical" evidence="5">
    <location>
        <begin position="206"/>
        <end position="224"/>
    </location>
</feature>
<reference evidence="7 8" key="1">
    <citation type="submission" date="2019-07" db="EMBL/GenBank/DDBJ databases">
        <title>Reclasification of Spiribacter aquaticus.</title>
        <authorList>
            <person name="Leon M.J."/>
            <person name="Sanchez-Porro C."/>
            <person name="Ventosa A."/>
        </authorList>
    </citation>
    <scope>NUCLEOTIDE SEQUENCE [LARGE SCALE GENOMIC DNA]</scope>
    <source>
        <strain evidence="7 8">SP30</strain>
    </source>
</reference>
<dbReference type="GO" id="GO:0016874">
    <property type="term" value="F:ligase activity"/>
    <property type="evidence" value="ECO:0007669"/>
    <property type="project" value="UniProtKB-KW"/>
</dbReference>
<protein>
    <submittedName>
        <fullName evidence="7">O-antigen ligase family protein</fullName>
    </submittedName>
</protein>
<dbReference type="GO" id="GO:0016020">
    <property type="term" value="C:membrane"/>
    <property type="evidence" value="ECO:0007669"/>
    <property type="project" value="UniProtKB-SubCell"/>
</dbReference>
<evidence type="ECO:0000256" key="4">
    <source>
        <dbReference type="ARBA" id="ARBA00023136"/>
    </source>
</evidence>
<name>A0A557RKN7_9GAMM</name>
<evidence type="ECO:0000256" key="3">
    <source>
        <dbReference type="ARBA" id="ARBA00022989"/>
    </source>
</evidence>
<dbReference type="AlphaFoldDB" id="A0A557RKN7"/>
<feature type="transmembrane region" description="Helical" evidence="5">
    <location>
        <begin position="395"/>
        <end position="417"/>
    </location>
</feature>
<proteinExistence type="predicted"/>
<comment type="subcellular location">
    <subcellularLocation>
        <location evidence="1">Membrane</location>
        <topology evidence="1">Multi-pass membrane protein</topology>
    </subcellularLocation>
</comment>
<keyword evidence="4 5" id="KW-0472">Membrane</keyword>
<feature type="transmembrane region" description="Helical" evidence="5">
    <location>
        <begin position="254"/>
        <end position="272"/>
    </location>
</feature>
<feature type="transmembrane region" description="Helical" evidence="5">
    <location>
        <begin position="168"/>
        <end position="186"/>
    </location>
</feature>
<dbReference type="PANTHER" id="PTHR37422:SF13">
    <property type="entry name" value="LIPOPOLYSACCHARIDE BIOSYNTHESIS PROTEIN PA4999-RELATED"/>
    <property type="match status" value="1"/>
</dbReference>
<feature type="transmembrane region" description="Helical" evidence="5">
    <location>
        <begin position="95"/>
        <end position="114"/>
    </location>
</feature>
<keyword evidence="7" id="KW-0436">Ligase</keyword>
<evidence type="ECO:0000256" key="5">
    <source>
        <dbReference type="SAM" id="Phobius"/>
    </source>
</evidence>
<feature type="transmembrane region" description="Helical" evidence="5">
    <location>
        <begin position="359"/>
        <end position="383"/>
    </location>
</feature>
<evidence type="ECO:0000259" key="6">
    <source>
        <dbReference type="Pfam" id="PF04932"/>
    </source>
</evidence>
<feature type="transmembrane region" description="Helical" evidence="5">
    <location>
        <begin position="121"/>
        <end position="148"/>
    </location>
</feature>
<evidence type="ECO:0000256" key="1">
    <source>
        <dbReference type="ARBA" id="ARBA00004141"/>
    </source>
</evidence>
<feature type="transmembrane region" description="Helical" evidence="5">
    <location>
        <begin position="33"/>
        <end position="50"/>
    </location>
</feature>
<organism evidence="7 8">
    <name type="scientific">Spiribacter aquaticus</name>
    <dbReference type="NCBI Taxonomy" id="1935996"/>
    <lineage>
        <taxon>Bacteria</taxon>
        <taxon>Pseudomonadati</taxon>
        <taxon>Pseudomonadota</taxon>
        <taxon>Gammaproteobacteria</taxon>
        <taxon>Chromatiales</taxon>
        <taxon>Ectothiorhodospiraceae</taxon>
        <taxon>Spiribacter</taxon>
    </lineage>
</organism>
<gene>
    <name evidence="7" type="ORF">FPL11_06290</name>
</gene>
<feature type="transmembrane region" description="Helical" evidence="5">
    <location>
        <begin position="230"/>
        <end position="247"/>
    </location>
</feature>
<evidence type="ECO:0000313" key="8">
    <source>
        <dbReference type="Proteomes" id="UP000316688"/>
    </source>
</evidence>
<keyword evidence="2 5" id="KW-0812">Transmembrane</keyword>
<evidence type="ECO:0000313" key="7">
    <source>
        <dbReference type="EMBL" id="TVO65665.1"/>
    </source>
</evidence>